<dbReference type="SUPFAM" id="SSF51161">
    <property type="entry name" value="Trimeric LpxA-like enzymes"/>
    <property type="match status" value="1"/>
</dbReference>
<dbReference type="InterPro" id="IPR018357">
    <property type="entry name" value="Hexapep_transf_CS"/>
</dbReference>
<reference evidence="5" key="1">
    <citation type="journal article" date="2019" name="Int. J. Syst. Evol. Microbiol.">
        <title>The Global Catalogue of Microorganisms (GCM) 10K type strain sequencing project: providing services to taxonomists for standard genome sequencing and annotation.</title>
        <authorList>
            <consortium name="The Broad Institute Genomics Platform"/>
            <consortium name="The Broad Institute Genome Sequencing Center for Infectious Disease"/>
            <person name="Wu L."/>
            <person name="Ma J."/>
        </authorList>
    </citation>
    <scope>NUCLEOTIDE SEQUENCE [LARGE SCALE GENOMIC DNA]</scope>
    <source>
        <strain evidence="5">CGMCC 1.10106</strain>
    </source>
</reference>
<dbReference type="Gene3D" id="2.160.10.10">
    <property type="entry name" value="Hexapeptide repeat proteins"/>
    <property type="match status" value="1"/>
</dbReference>
<evidence type="ECO:0000256" key="3">
    <source>
        <dbReference type="ARBA" id="ARBA00023315"/>
    </source>
</evidence>
<gene>
    <name evidence="4" type="ORF">GCM10011395_28390</name>
</gene>
<dbReference type="InterPro" id="IPR001451">
    <property type="entry name" value="Hexapep"/>
</dbReference>
<proteinExistence type="predicted"/>
<name>A0ABQ1H471_9SPHN</name>
<comment type="caution">
    <text evidence="4">The sequence shown here is derived from an EMBL/GenBank/DDBJ whole genome shotgun (WGS) entry which is preliminary data.</text>
</comment>
<evidence type="ECO:0000313" key="4">
    <source>
        <dbReference type="EMBL" id="GGA56277.1"/>
    </source>
</evidence>
<keyword evidence="5" id="KW-1185">Reference proteome</keyword>
<protein>
    <recommendedName>
        <fullName evidence="6">Acyltransferase</fullName>
    </recommendedName>
</protein>
<evidence type="ECO:0000256" key="2">
    <source>
        <dbReference type="ARBA" id="ARBA00022737"/>
    </source>
</evidence>
<evidence type="ECO:0000313" key="5">
    <source>
        <dbReference type="Proteomes" id="UP000618591"/>
    </source>
</evidence>
<evidence type="ECO:0000256" key="1">
    <source>
        <dbReference type="ARBA" id="ARBA00022679"/>
    </source>
</evidence>
<dbReference type="PROSITE" id="PS00101">
    <property type="entry name" value="HEXAPEP_TRANSFERASES"/>
    <property type="match status" value="1"/>
</dbReference>
<sequence length="190" mass="20055">MPKAAYLALRRGNLSIIPYRRTAMRASGSQFDGPGRVHIGANLPNSPSVAGHFILHDNAMCRLEGNFSILSGCRIDVYRGAALTLGSGYINVGGRLQCYSAITIGDGTFIGENFRAMDWDQHSIDGRDSAPQPIHIGASVWIGAGVTVLKGVTIGDGAVIGAGSIVTRDIGAHRLAVGIPAREVSDVSWR</sequence>
<organism evidence="4 5">
    <name type="scientific">Sphingomonas psychrolutea</name>
    <dbReference type="NCBI Taxonomy" id="1259676"/>
    <lineage>
        <taxon>Bacteria</taxon>
        <taxon>Pseudomonadati</taxon>
        <taxon>Pseudomonadota</taxon>
        <taxon>Alphaproteobacteria</taxon>
        <taxon>Sphingomonadales</taxon>
        <taxon>Sphingomonadaceae</taxon>
        <taxon>Sphingomonas</taxon>
    </lineage>
</organism>
<dbReference type="Pfam" id="PF00132">
    <property type="entry name" value="Hexapep"/>
    <property type="match status" value="1"/>
</dbReference>
<keyword evidence="1" id="KW-0808">Transferase</keyword>
<dbReference type="EMBL" id="BMDW01000020">
    <property type="protein sequence ID" value="GGA56277.1"/>
    <property type="molecule type" value="Genomic_DNA"/>
</dbReference>
<dbReference type="Proteomes" id="UP000618591">
    <property type="component" value="Unassembled WGS sequence"/>
</dbReference>
<dbReference type="PANTHER" id="PTHR23416:SF78">
    <property type="entry name" value="LIPOPOLYSACCHARIDE BIOSYNTHESIS O-ACETYL TRANSFERASE WBBJ-RELATED"/>
    <property type="match status" value="1"/>
</dbReference>
<keyword evidence="2" id="KW-0677">Repeat</keyword>
<keyword evidence="3" id="KW-0012">Acyltransferase</keyword>
<dbReference type="PANTHER" id="PTHR23416">
    <property type="entry name" value="SIALIC ACID SYNTHASE-RELATED"/>
    <property type="match status" value="1"/>
</dbReference>
<accession>A0ABQ1H471</accession>
<evidence type="ECO:0008006" key="6">
    <source>
        <dbReference type="Google" id="ProtNLM"/>
    </source>
</evidence>
<dbReference type="InterPro" id="IPR051159">
    <property type="entry name" value="Hexapeptide_acetyltransf"/>
</dbReference>
<dbReference type="InterPro" id="IPR011004">
    <property type="entry name" value="Trimer_LpxA-like_sf"/>
</dbReference>